<dbReference type="GO" id="GO:0008757">
    <property type="term" value="F:S-adenosylmethionine-dependent methyltransferase activity"/>
    <property type="evidence" value="ECO:0007669"/>
    <property type="project" value="InterPro"/>
</dbReference>
<name>A0AAW0CCX8_9AGAR</name>
<dbReference type="SUPFAM" id="SSF53335">
    <property type="entry name" value="S-adenosyl-L-methionine-dependent methyltransferases"/>
    <property type="match status" value="1"/>
</dbReference>
<dbReference type="EMBL" id="JAWWNJ010000019">
    <property type="protein sequence ID" value="KAK7036052.1"/>
    <property type="molecule type" value="Genomic_DNA"/>
</dbReference>
<reference evidence="2 3" key="1">
    <citation type="journal article" date="2024" name="J Genomics">
        <title>Draft genome sequencing and assembly of Favolaschia claudopus CIRM-BRFM 2984 isolated from oak limbs.</title>
        <authorList>
            <person name="Navarro D."/>
            <person name="Drula E."/>
            <person name="Chaduli D."/>
            <person name="Cazenave R."/>
            <person name="Ahrendt S."/>
            <person name="Wang J."/>
            <person name="Lipzen A."/>
            <person name="Daum C."/>
            <person name="Barry K."/>
            <person name="Grigoriev I.V."/>
            <person name="Favel A."/>
            <person name="Rosso M.N."/>
            <person name="Martin F."/>
        </authorList>
    </citation>
    <scope>NUCLEOTIDE SEQUENCE [LARGE SCALE GENOMIC DNA]</scope>
    <source>
        <strain evidence="2 3">CIRM-BRFM 2984</strain>
    </source>
</reference>
<feature type="domain" description="Methyltransferase type 11" evidence="1">
    <location>
        <begin position="59"/>
        <end position="159"/>
    </location>
</feature>
<evidence type="ECO:0000313" key="2">
    <source>
        <dbReference type="EMBL" id="KAK7036052.1"/>
    </source>
</evidence>
<dbReference type="PANTHER" id="PTHR43861">
    <property type="entry name" value="TRANS-ACONITATE 2-METHYLTRANSFERASE-RELATED"/>
    <property type="match status" value="1"/>
</dbReference>
<dbReference type="Pfam" id="PF08241">
    <property type="entry name" value="Methyltransf_11"/>
    <property type="match status" value="1"/>
</dbReference>
<comment type="caution">
    <text evidence="2">The sequence shown here is derived from an EMBL/GenBank/DDBJ whole genome shotgun (WGS) entry which is preliminary data.</text>
</comment>
<accession>A0AAW0CCX8</accession>
<sequence>MSKYESAVSEQSISVPVLEAYELWAKTYDSDGNVLQLLDTELAYELLPNLLSQPQETVVDLGCGTGRNIEKLLQYPSIGRVFGLDGTPAMLAEARSRMQDPRLTLQQYNILTDSPPITSFLPSSVDAVISTLVIEHLPSLPAFFDLSCKILRSGGWLLVTNMHEDMGAKTGAGFYDENGVRVRMEKFAHTEEEVLNAGLASGLELQRPPMIRQVKNEEHAQALGARAGKWIGINMLYGMIFVKPK</sequence>
<dbReference type="InterPro" id="IPR029063">
    <property type="entry name" value="SAM-dependent_MTases_sf"/>
</dbReference>
<dbReference type="CDD" id="cd02440">
    <property type="entry name" value="AdoMet_MTases"/>
    <property type="match status" value="1"/>
</dbReference>
<evidence type="ECO:0000259" key="1">
    <source>
        <dbReference type="Pfam" id="PF08241"/>
    </source>
</evidence>
<gene>
    <name evidence="2" type="ORF">R3P38DRAFT_3311964</name>
</gene>
<evidence type="ECO:0000313" key="3">
    <source>
        <dbReference type="Proteomes" id="UP001362999"/>
    </source>
</evidence>
<organism evidence="2 3">
    <name type="scientific">Favolaschia claudopus</name>
    <dbReference type="NCBI Taxonomy" id="2862362"/>
    <lineage>
        <taxon>Eukaryota</taxon>
        <taxon>Fungi</taxon>
        <taxon>Dikarya</taxon>
        <taxon>Basidiomycota</taxon>
        <taxon>Agaricomycotina</taxon>
        <taxon>Agaricomycetes</taxon>
        <taxon>Agaricomycetidae</taxon>
        <taxon>Agaricales</taxon>
        <taxon>Marasmiineae</taxon>
        <taxon>Mycenaceae</taxon>
        <taxon>Favolaschia</taxon>
    </lineage>
</organism>
<dbReference type="AlphaFoldDB" id="A0AAW0CCX8"/>
<proteinExistence type="predicted"/>
<keyword evidence="3" id="KW-1185">Reference proteome</keyword>
<dbReference type="InterPro" id="IPR013216">
    <property type="entry name" value="Methyltransf_11"/>
</dbReference>
<protein>
    <submittedName>
        <fullName evidence="2">Methyltransf-25 domain-containing protein</fullName>
    </submittedName>
</protein>
<dbReference type="Proteomes" id="UP001362999">
    <property type="component" value="Unassembled WGS sequence"/>
</dbReference>
<dbReference type="Gene3D" id="3.40.50.150">
    <property type="entry name" value="Vaccinia Virus protein VP39"/>
    <property type="match status" value="1"/>
</dbReference>